<feature type="transmembrane region" description="Helical" evidence="6">
    <location>
        <begin position="252"/>
        <end position="271"/>
    </location>
</feature>
<keyword evidence="4 6" id="KW-1133">Transmembrane helix</keyword>
<evidence type="ECO:0000256" key="3">
    <source>
        <dbReference type="ARBA" id="ARBA00022692"/>
    </source>
</evidence>
<keyword evidence="7" id="KW-0813">Transport</keyword>
<evidence type="ECO:0000256" key="5">
    <source>
        <dbReference type="ARBA" id="ARBA00023136"/>
    </source>
</evidence>
<feature type="transmembrane region" description="Helical" evidence="6">
    <location>
        <begin position="125"/>
        <end position="146"/>
    </location>
</feature>
<keyword evidence="2" id="KW-1003">Cell membrane</keyword>
<feature type="transmembrane region" description="Helical" evidence="6">
    <location>
        <begin position="86"/>
        <end position="104"/>
    </location>
</feature>
<keyword evidence="8" id="KW-1185">Reference proteome</keyword>
<organism evidence="7 8">
    <name type="scientific">Armatimonas rosea</name>
    <dbReference type="NCBI Taxonomy" id="685828"/>
    <lineage>
        <taxon>Bacteria</taxon>
        <taxon>Bacillati</taxon>
        <taxon>Armatimonadota</taxon>
        <taxon>Armatimonadia</taxon>
        <taxon>Armatimonadales</taxon>
        <taxon>Armatimonadaceae</taxon>
        <taxon>Armatimonas</taxon>
    </lineage>
</organism>
<keyword evidence="5 6" id="KW-0472">Membrane</keyword>
<dbReference type="InterPro" id="IPR001851">
    <property type="entry name" value="ABC_transp_permease"/>
</dbReference>
<feature type="transmembrane region" description="Helical" evidence="6">
    <location>
        <begin position="210"/>
        <end position="237"/>
    </location>
</feature>
<comment type="subcellular location">
    <subcellularLocation>
        <location evidence="1">Cell membrane</location>
        <topology evidence="1">Multi-pass membrane protein</topology>
    </subcellularLocation>
</comment>
<dbReference type="AlphaFoldDB" id="A0A7W9SN98"/>
<dbReference type="EMBL" id="JACHGW010000001">
    <property type="protein sequence ID" value="MBB6049118.1"/>
    <property type="molecule type" value="Genomic_DNA"/>
</dbReference>
<proteinExistence type="predicted"/>
<dbReference type="Pfam" id="PF02653">
    <property type="entry name" value="BPD_transp_2"/>
    <property type="match status" value="1"/>
</dbReference>
<evidence type="ECO:0000256" key="2">
    <source>
        <dbReference type="ARBA" id="ARBA00022475"/>
    </source>
</evidence>
<dbReference type="PANTHER" id="PTHR43370:SF2">
    <property type="entry name" value="ABC TRANSPORTER PERMEASE PROTEIN"/>
    <property type="match status" value="1"/>
</dbReference>
<feature type="transmembrane region" description="Helical" evidence="6">
    <location>
        <begin position="60"/>
        <end position="80"/>
    </location>
</feature>
<dbReference type="GO" id="GO:0005886">
    <property type="term" value="C:plasma membrane"/>
    <property type="evidence" value="ECO:0007669"/>
    <property type="project" value="UniProtKB-SubCell"/>
</dbReference>
<evidence type="ECO:0000256" key="6">
    <source>
        <dbReference type="SAM" id="Phobius"/>
    </source>
</evidence>
<evidence type="ECO:0000313" key="8">
    <source>
        <dbReference type="Proteomes" id="UP000520814"/>
    </source>
</evidence>
<name>A0A7W9SN98_ARMRO</name>
<comment type="caution">
    <text evidence="7">The sequence shown here is derived from an EMBL/GenBank/DDBJ whole genome shotgun (WGS) entry which is preliminary data.</text>
</comment>
<evidence type="ECO:0000256" key="4">
    <source>
        <dbReference type="ARBA" id="ARBA00022989"/>
    </source>
</evidence>
<feature type="transmembrane region" description="Helical" evidence="6">
    <location>
        <begin position="177"/>
        <end position="198"/>
    </location>
</feature>
<dbReference type="Proteomes" id="UP000520814">
    <property type="component" value="Unassembled WGS sequence"/>
</dbReference>
<dbReference type="RefSeq" id="WP_184192736.1">
    <property type="nucleotide sequence ID" value="NZ_JACHGW010000001.1"/>
</dbReference>
<gene>
    <name evidence="7" type="ORF">HNQ39_000880</name>
</gene>
<dbReference type="CDD" id="cd06580">
    <property type="entry name" value="TM_PBP1_transp_TpRbsC_like"/>
    <property type="match status" value="1"/>
</dbReference>
<protein>
    <submittedName>
        <fullName evidence="7">Simple sugar transport system permease protein</fullName>
    </submittedName>
</protein>
<accession>A0A7W9SN98</accession>
<dbReference type="PANTHER" id="PTHR43370">
    <property type="entry name" value="SUGAR ABC TRANSPORTER INTEGRAL MEMBRANE PROTEIN-RELATED"/>
    <property type="match status" value="1"/>
</dbReference>
<feature type="transmembrane region" description="Helical" evidence="6">
    <location>
        <begin position="35"/>
        <end position="53"/>
    </location>
</feature>
<keyword evidence="3 6" id="KW-0812">Transmembrane</keyword>
<reference evidence="7 8" key="1">
    <citation type="submission" date="2020-08" db="EMBL/GenBank/DDBJ databases">
        <title>Genomic Encyclopedia of Type Strains, Phase IV (KMG-IV): sequencing the most valuable type-strain genomes for metagenomic binning, comparative biology and taxonomic classification.</title>
        <authorList>
            <person name="Goeker M."/>
        </authorList>
    </citation>
    <scope>NUCLEOTIDE SEQUENCE [LARGE SCALE GENOMIC DNA]</scope>
    <source>
        <strain evidence="7 8">DSM 23562</strain>
    </source>
</reference>
<sequence>MIPFLLQTLTFATPVLLAALGAVFAERAGVVNIGLEGLLLVGALVAVLVSAATGQPYLGVLVAALVAAALAGVFAVFAIGMKRDQVIVGTTINFLALGGTGVFYRAIKSTGEVKTLPVLFGDGSTAIHGVTLLGLLLIPLAQWLLYRTRLGVMVRSAGEKPQAVAAAGVFVNRLRTVTILATGALCGIGGAALSIGIGNTFTEEMTSGRGFIALAVVVFGRWNPLGVLTAALLFAAADVWQTRLQADGKLHIPYPIFLALPYVLTLLALAIRGAKVKPPAHLGEPFEQG</sequence>
<keyword evidence="7" id="KW-0762">Sugar transport</keyword>
<dbReference type="GO" id="GO:0022857">
    <property type="term" value="F:transmembrane transporter activity"/>
    <property type="evidence" value="ECO:0007669"/>
    <property type="project" value="InterPro"/>
</dbReference>
<evidence type="ECO:0000313" key="7">
    <source>
        <dbReference type="EMBL" id="MBB6049118.1"/>
    </source>
</evidence>
<evidence type="ECO:0000256" key="1">
    <source>
        <dbReference type="ARBA" id="ARBA00004651"/>
    </source>
</evidence>